<organism evidence="1 2">
    <name type="scientific">Streptomyces wuyuanensis</name>
    <dbReference type="NCBI Taxonomy" id="1196353"/>
    <lineage>
        <taxon>Bacteria</taxon>
        <taxon>Bacillati</taxon>
        <taxon>Actinomycetota</taxon>
        <taxon>Actinomycetes</taxon>
        <taxon>Kitasatosporales</taxon>
        <taxon>Streptomycetaceae</taxon>
        <taxon>Streptomyces</taxon>
    </lineage>
</organism>
<reference evidence="2" key="1">
    <citation type="submission" date="2016-10" db="EMBL/GenBank/DDBJ databases">
        <authorList>
            <person name="Varghese N."/>
            <person name="Submissions S."/>
        </authorList>
    </citation>
    <scope>NUCLEOTIDE SEQUENCE [LARGE SCALE GENOMIC DNA]</scope>
    <source>
        <strain evidence="2">CGMCC 4.7042</strain>
    </source>
</reference>
<dbReference type="STRING" id="1196353.SAMN05444921_11250"/>
<name>A0A1G9VDD4_9ACTN</name>
<dbReference type="AlphaFoldDB" id="A0A1G9VDD4"/>
<sequence>MTVQDDVVALGIRSDAAYVGRFSRDLGASRASGNSGTIMFCLAPYLSLFVHESYSKLKRIDPALPALLSADVEAIVARSRHSLKLFEDNRRGIEGQLAYFRDEISPAHADRFLNNTWLKAARFLETDLGLYSYDGRIISTTHAATFHLGFDPVALLEEGSGPNLQSVYEEYGRYFRGLGARTDSGAKTFASHLDPMRFDQRGNDVRSTKYYGQIFNGKGTPDINRLLMVFRGLMNFVDSMVGLGADANEVEYTVFKMRFLTLYQVLGSLQMLHDERPGDLTTQSTRIIEKITGTWSASLIMDRSAKPFRNTLMHYNLDSRVDLARVDATQPLFGLVPIYFPSHDAASFVEAVDSCIKETASVIEEWATA</sequence>
<protein>
    <submittedName>
        <fullName evidence="1">Uncharacterized protein</fullName>
    </submittedName>
</protein>
<proteinExistence type="predicted"/>
<dbReference type="GeneID" id="40831021"/>
<evidence type="ECO:0000313" key="1">
    <source>
        <dbReference type="EMBL" id="SDM70232.1"/>
    </source>
</evidence>
<evidence type="ECO:0000313" key="2">
    <source>
        <dbReference type="Proteomes" id="UP000199063"/>
    </source>
</evidence>
<accession>A0A1G9VDD4</accession>
<keyword evidence="2" id="KW-1185">Reference proteome</keyword>
<dbReference type="Proteomes" id="UP000199063">
    <property type="component" value="Unassembled WGS sequence"/>
</dbReference>
<dbReference type="OrthoDB" id="4104528at2"/>
<gene>
    <name evidence="1" type="ORF">SAMN05444921_11250</name>
</gene>
<dbReference type="EMBL" id="FNHI01000012">
    <property type="protein sequence ID" value="SDM70232.1"/>
    <property type="molecule type" value="Genomic_DNA"/>
</dbReference>
<dbReference type="RefSeq" id="WP_143041505.1">
    <property type="nucleotide sequence ID" value="NZ_FNHI01000012.1"/>
</dbReference>